<protein>
    <submittedName>
        <fullName evidence="2">Stage III sporulation protein AD</fullName>
    </submittedName>
</protein>
<dbReference type="OrthoDB" id="1682150at2"/>
<sequence>MAILIKVAAVAVAGTVLGLVIKKNSPEMALMLTISLALIALYLAFDTIKSVTDFITSMASAAQISPAVLTVVLKAVGISIVTKLSADVCRDAGQSSVASGIELTGAFAALYIALPLFKTVMDMLESLV</sequence>
<dbReference type="Proteomes" id="UP000183995">
    <property type="component" value="Unassembled WGS sequence"/>
</dbReference>
<reference evidence="2 3" key="1">
    <citation type="submission" date="2016-11" db="EMBL/GenBank/DDBJ databases">
        <authorList>
            <person name="Jaros S."/>
            <person name="Januszkiewicz K."/>
            <person name="Wedrychowicz H."/>
        </authorList>
    </citation>
    <scope>NUCLEOTIDE SEQUENCE [LARGE SCALE GENOMIC DNA]</scope>
    <source>
        <strain evidence="2 3">DSM 10068</strain>
    </source>
</reference>
<keyword evidence="1" id="KW-0812">Transmembrane</keyword>
<evidence type="ECO:0000313" key="3">
    <source>
        <dbReference type="Proteomes" id="UP000183995"/>
    </source>
</evidence>
<feature type="transmembrane region" description="Helical" evidence="1">
    <location>
        <begin position="66"/>
        <end position="85"/>
    </location>
</feature>
<keyword evidence="3" id="KW-1185">Reference proteome</keyword>
<dbReference type="InterPro" id="IPR025664">
    <property type="entry name" value="Spore_III_AC/AD"/>
</dbReference>
<keyword evidence="1" id="KW-1133">Transmembrane helix</keyword>
<dbReference type="EMBL" id="FQXV01000007">
    <property type="protein sequence ID" value="SHI08300.1"/>
    <property type="molecule type" value="Genomic_DNA"/>
</dbReference>
<evidence type="ECO:0000313" key="2">
    <source>
        <dbReference type="EMBL" id="SHI08300.1"/>
    </source>
</evidence>
<dbReference type="Pfam" id="PF06686">
    <property type="entry name" value="SpoIIIAC"/>
    <property type="match status" value="2"/>
</dbReference>
<feature type="transmembrane region" description="Helical" evidence="1">
    <location>
        <begin position="97"/>
        <end position="117"/>
    </location>
</feature>
<keyword evidence="1" id="KW-0472">Membrane</keyword>
<dbReference type="AlphaFoldDB" id="A0A1M5Y881"/>
<name>A0A1M5Y881_9FIRM</name>
<dbReference type="RefSeq" id="WP_073079077.1">
    <property type="nucleotide sequence ID" value="NZ_FQXV01000007.1"/>
</dbReference>
<accession>A0A1M5Y881</accession>
<gene>
    <name evidence="2" type="ORF">SAMN02745823_02338</name>
</gene>
<proteinExistence type="predicted"/>
<evidence type="ECO:0000256" key="1">
    <source>
        <dbReference type="SAM" id="Phobius"/>
    </source>
</evidence>
<organism evidence="2 3">
    <name type="scientific">Sporobacter termitidis DSM 10068</name>
    <dbReference type="NCBI Taxonomy" id="1123282"/>
    <lineage>
        <taxon>Bacteria</taxon>
        <taxon>Bacillati</taxon>
        <taxon>Bacillota</taxon>
        <taxon>Clostridia</taxon>
        <taxon>Eubacteriales</taxon>
        <taxon>Oscillospiraceae</taxon>
        <taxon>Sporobacter</taxon>
    </lineage>
</organism>
<dbReference type="STRING" id="1123282.SAMN02745823_02338"/>
<feature type="transmembrane region" description="Helical" evidence="1">
    <location>
        <begin position="28"/>
        <end position="45"/>
    </location>
</feature>